<feature type="compositionally biased region" description="Basic and acidic residues" evidence="4">
    <location>
        <begin position="121"/>
        <end position="130"/>
    </location>
</feature>
<gene>
    <name evidence="6" type="primary">ORF58489</name>
</gene>
<dbReference type="Gene3D" id="6.10.250.1170">
    <property type="match status" value="1"/>
</dbReference>
<accession>A0A0B6ZCY8</accession>
<feature type="compositionally biased region" description="Low complexity" evidence="4">
    <location>
        <begin position="33"/>
        <end position="44"/>
    </location>
</feature>
<feature type="non-terminal residue" evidence="6">
    <location>
        <position position="1"/>
    </location>
</feature>
<feature type="domain" description="RRM" evidence="5">
    <location>
        <begin position="220"/>
        <end position="301"/>
    </location>
</feature>
<dbReference type="CDD" id="cd12333">
    <property type="entry name" value="RRM2_p54nrb_like"/>
    <property type="match status" value="1"/>
</dbReference>
<feature type="region of interest" description="Disordered" evidence="4">
    <location>
        <begin position="539"/>
        <end position="705"/>
    </location>
</feature>
<name>A0A0B6ZCY8_9EUPU</name>
<evidence type="ECO:0000259" key="5">
    <source>
        <dbReference type="PROSITE" id="PS50102"/>
    </source>
</evidence>
<sequence>PRLKSRSQKATDAILAFCVCERLNSPRVIKNVSKMSKAAVSSVAGKQEPSQFKKDNRSSNASSSNTKDDKRSSDGFTSTSNQSRGHSHHGNQHNENQGRDRSGNRNDNRHYEKITPTTDTKSNEKEDKSTLDPSGVPTEKKFTGRCRLFVGNLTPDITEDEFRKMFEAYGEVSEVYANTSRGFGFIRLDFRHNAEAAKAALDGLQRKGRVLRVRFATHGAALKVKNLHPYVSNELLEQSFTQFGDLERCVVIVDDRGKSTGEGIVEFVRKPGANSALRRITEGVFLMGIDPKPIAVEPLEHKDEEDGLPEKFLTRTEQYKKEREKEPRFAPPGTFEYEFGMRWKQLEDLERQRIEQVKKDTEDARLKLEDEMQNALYEYQADQIRQELVRQQEELRRLEELRNQDRMRRQQEYDLRHQQEERERSQLEERRRADAMMMMRQQDLGRGRGPMDISGMKGRDEMMMSDRYGDRMQDRMPDRMQDRMPDRMPDRMSDRMPDRMPDHMQDRMGDRMPDRMSDRMGDRMGLGQPGYMWDEKQRAEAGMRGEAGRGRGPGAPPIQPPTVPPASGERGGPNAATANAAAQASKTSPKPLMQSTGFGNIGSTPAGGPGPSAPNAADSNSMRRSRFEQGGPDGNYQNQRGVLGAPPGGMGAMGNPGNMGGPQGGIGGPPGAMGANTAAPIPGGGMRGGGPPGLGAGGTSPNMFQSQSSLNERMMMERRREAARDELNEIKRMRRF</sequence>
<dbReference type="CDD" id="cd12332">
    <property type="entry name" value="RRM1_p54nrb_like"/>
    <property type="match status" value="1"/>
</dbReference>
<dbReference type="GO" id="GO:0003723">
    <property type="term" value="F:RNA binding"/>
    <property type="evidence" value="ECO:0007669"/>
    <property type="project" value="UniProtKB-UniRule"/>
</dbReference>
<proteinExistence type="predicted"/>
<dbReference type="InterPro" id="IPR000504">
    <property type="entry name" value="RRM_dom"/>
</dbReference>
<feature type="domain" description="RRM" evidence="5">
    <location>
        <begin position="146"/>
        <end position="218"/>
    </location>
</feature>
<dbReference type="SMART" id="SM00360">
    <property type="entry name" value="RRM"/>
    <property type="match status" value="2"/>
</dbReference>
<feature type="region of interest" description="Disordered" evidence="4">
    <location>
        <begin position="407"/>
        <end position="432"/>
    </location>
</feature>
<dbReference type="PANTHER" id="PTHR23189">
    <property type="entry name" value="RNA RECOGNITION MOTIF-CONTAINING"/>
    <property type="match status" value="1"/>
</dbReference>
<feature type="compositionally biased region" description="Pro residues" evidence="4">
    <location>
        <begin position="554"/>
        <end position="564"/>
    </location>
</feature>
<reference evidence="6" key="1">
    <citation type="submission" date="2014-12" db="EMBL/GenBank/DDBJ databases">
        <title>Insight into the proteome of Arion vulgaris.</title>
        <authorList>
            <person name="Aradska J."/>
            <person name="Bulat T."/>
            <person name="Smidak R."/>
            <person name="Sarate P."/>
            <person name="Gangsoo J."/>
            <person name="Sialana F."/>
            <person name="Bilban M."/>
            <person name="Lubec G."/>
        </authorList>
    </citation>
    <scope>NUCLEOTIDE SEQUENCE</scope>
    <source>
        <tissue evidence="6">Skin</tissue>
    </source>
</reference>
<dbReference type="EMBL" id="HACG01019518">
    <property type="protein sequence ID" value="CEK66383.1"/>
    <property type="molecule type" value="Transcribed_RNA"/>
</dbReference>
<dbReference type="Gene3D" id="3.30.70.330">
    <property type="match status" value="2"/>
</dbReference>
<feature type="compositionally biased region" description="Basic and acidic residues" evidence="4">
    <location>
        <begin position="96"/>
        <end position="113"/>
    </location>
</feature>
<dbReference type="InterPro" id="IPR035979">
    <property type="entry name" value="RBD_domain_sf"/>
</dbReference>
<dbReference type="Pfam" id="PF08075">
    <property type="entry name" value="NOPS"/>
    <property type="match status" value="1"/>
</dbReference>
<keyword evidence="1" id="KW-0677">Repeat</keyword>
<feature type="compositionally biased region" description="Polar residues" evidence="4">
    <location>
        <begin position="585"/>
        <end position="598"/>
    </location>
</feature>
<feature type="compositionally biased region" description="Polar residues" evidence="4">
    <location>
        <begin position="74"/>
        <end position="84"/>
    </location>
</feature>
<dbReference type="GO" id="GO:0005634">
    <property type="term" value="C:nucleus"/>
    <property type="evidence" value="ECO:0007669"/>
    <property type="project" value="UniProtKB-ARBA"/>
</dbReference>
<feature type="compositionally biased region" description="Low complexity" evidence="4">
    <location>
        <begin position="574"/>
        <end position="584"/>
    </location>
</feature>
<dbReference type="FunFam" id="3.30.70.330:FF:000043">
    <property type="entry name" value="paraspeckle component 1 isoform X1"/>
    <property type="match status" value="1"/>
</dbReference>
<dbReference type="InterPro" id="IPR012975">
    <property type="entry name" value="NOPS"/>
</dbReference>
<protein>
    <recommendedName>
        <fullName evidence="5">RRM domain-containing protein</fullName>
    </recommendedName>
</protein>
<evidence type="ECO:0000256" key="3">
    <source>
        <dbReference type="PROSITE-ProRule" id="PRU00176"/>
    </source>
</evidence>
<dbReference type="PROSITE" id="PS50102">
    <property type="entry name" value="RRM"/>
    <property type="match status" value="2"/>
</dbReference>
<feature type="compositionally biased region" description="Basic and acidic residues" evidence="4">
    <location>
        <begin position="539"/>
        <end position="549"/>
    </location>
</feature>
<dbReference type="InterPro" id="IPR012677">
    <property type="entry name" value="Nucleotide-bd_a/b_plait_sf"/>
</dbReference>
<evidence type="ECO:0000256" key="1">
    <source>
        <dbReference type="ARBA" id="ARBA00022737"/>
    </source>
</evidence>
<dbReference type="SUPFAM" id="SSF54928">
    <property type="entry name" value="RNA-binding domain, RBD"/>
    <property type="match status" value="1"/>
</dbReference>
<keyword evidence="2 3" id="KW-0694">RNA-binding</keyword>
<feature type="compositionally biased region" description="Gly residues" evidence="4">
    <location>
        <begin position="682"/>
        <end position="698"/>
    </location>
</feature>
<dbReference type="FunFam" id="3.30.70.330:FF:000513">
    <property type="entry name" value="Splicing factor, proline-and glutamine-rich"/>
    <property type="match status" value="1"/>
</dbReference>
<dbReference type="AlphaFoldDB" id="A0A0B6ZCY8"/>
<organism evidence="6">
    <name type="scientific">Arion vulgaris</name>
    <dbReference type="NCBI Taxonomy" id="1028688"/>
    <lineage>
        <taxon>Eukaryota</taxon>
        <taxon>Metazoa</taxon>
        <taxon>Spiralia</taxon>
        <taxon>Lophotrochozoa</taxon>
        <taxon>Mollusca</taxon>
        <taxon>Gastropoda</taxon>
        <taxon>Heterobranchia</taxon>
        <taxon>Euthyneura</taxon>
        <taxon>Panpulmonata</taxon>
        <taxon>Eupulmonata</taxon>
        <taxon>Stylommatophora</taxon>
        <taxon>Helicina</taxon>
        <taxon>Arionoidea</taxon>
        <taxon>Arionidae</taxon>
        <taxon>Arion</taxon>
    </lineage>
</organism>
<feature type="region of interest" description="Disordered" evidence="4">
    <location>
        <begin position="472"/>
        <end position="514"/>
    </location>
</feature>
<evidence type="ECO:0000256" key="4">
    <source>
        <dbReference type="SAM" id="MobiDB-lite"/>
    </source>
</evidence>
<evidence type="ECO:0000313" key="6">
    <source>
        <dbReference type="EMBL" id="CEK66383.1"/>
    </source>
</evidence>
<dbReference type="CDD" id="cd12931">
    <property type="entry name" value="eNOPS_SF"/>
    <property type="match status" value="1"/>
</dbReference>
<feature type="region of interest" description="Disordered" evidence="4">
    <location>
        <begin position="33"/>
        <end position="138"/>
    </location>
</feature>
<evidence type="ECO:0000256" key="2">
    <source>
        <dbReference type="ARBA" id="ARBA00022884"/>
    </source>
</evidence>
<feature type="compositionally biased region" description="Gly residues" evidence="4">
    <location>
        <begin position="646"/>
        <end position="671"/>
    </location>
</feature>
<dbReference type="Pfam" id="PF00076">
    <property type="entry name" value="RRM_1"/>
    <property type="match status" value="2"/>
</dbReference>